<evidence type="ECO:0000256" key="3">
    <source>
        <dbReference type="ARBA" id="ARBA00022478"/>
    </source>
</evidence>
<feature type="domain" description="RNA polymerase Rpb7-like N-terminal" evidence="9">
    <location>
        <begin position="67"/>
        <end position="122"/>
    </location>
</feature>
<dbReference type="CTD" id="221830"/>
<dbReference type="PANTHER" id="PTHR12709:SF5">
    <property type="entry name" value="DNA-DIRECTED RNA POLYMERASE I SUBUNIT RPA43"/>
    <property type="match status" value="1"/>
</dbReference>
<feature type="compositionally biased region" description="Basic and acidic residues" evidence="8">
    <location>
        <begin position="298"/>
        <end position="313"/>
    </location>
</feature>
<gene>
    <name evidence="11" type="primary">polr1f</name>
</gene>
<proteinExistence type="inferred from homology"/>
<dbReference type="Proteomes" id="UP000694680">
    <property type="component" value="Chromosome 11"/>
</dbReference>
<evidence type="ECO:0000313" key="11">
    <source>
        <dbReference type="Ensembl" id="ENSGWIP00000047328.1"/>
    </source>
</evidence>
<evidence type="ECO:0000259" key="10">
    <source>
        <dbReference type="Pfam" id="PF17875"/>
    </source>
</evidence>
<reference evidence="11" key="2">
    <citation type="submission" date="2025-08" db="UniProtKB">
        <authorList>
            <consortium name="Ensembl"/>
        </authorList>
    </citation>
    <scope>IDENTIFICATION</scope>
</reference>
<evidence type="ECO:0000259" key="9">
    <source>
        <dbReference type="Pfam" id="PF03876"/>
    </source>
</evidence>
<dbReference type="Gene3D" id="3.30.1490.120">
    <property type="entry name" value="RNA polymerase Rpb7-like, N-terminal domain"/>
    <property type="match status" value="1"/>
</dbReference>
<feature type="domain" description="RPA43 OB" evidence="10">
    <location>
        <begin position="137"/>
        <end position="287"/>
    </location>
</feature>
<dbReference type="InterPro" id="IPR036898">
    <property type="entry name" value="RNA_pol_Rpb7-like_N_sf"/>
</dbReference>
<dbReference type="GeneID" id="114472242"/>
<comment type="subcellular location">
    <subcellularLocation>
        <location evidence="1">Nucleus</location>
        <location evidence="1">Nucleolus</location>
    </subcellularLocation>
</comment>
<keyword evidence="4" id="KW-0597">Phosphoprotein</keyword>
<evidence type="ECO:0000256" key="8">
    <source>
        <dbReference type="SAM" id="MobiDB-lite"/>
    </source>
</evidence>
<dbReference type="FunFam" id="3.30.1490.120:FF:000003">
    <property type="entry name" value="DNA-directed RNA polymerase I subunit RPA43"/>
    <property type="match status" value="1"/>
</dbReference>
<dbReference type="GO" id="GO:0006352">
    <property type="term" value="P:DNA-templated transcription initiation"/>
    <property type="evidence" value="ECO:0007669"/>
    <property type="project" value="UniProtKB-UniRule"/>
</dbReference>
<dbReference type="CDD" id="cd04328">
    <property type="entry name" value="RNAP_I_Rpa43_N"/>
    <property type="match status" value="1"/>
</dbReference>
<keyword evidence="3 7" id="KW-0240">DNA-directed RNA polymerase</keyword>
<keyword evidence="5 7" id="KW-0804">Transcription</keyword>
<keyword evidence="6 7" id="KW-0539">Nucleus</keyword>
<dbReference type="InterPro" id="IPR041178">
    <property type="entry name" value="RPA43_OB"/>
</dbReference>
<dbReference type="Pfam" id="PF17875">
    <property type="entry name" value="RPA43_OB"/>
    <property type="match status" value="1"/>
</dbReference>
<dbReference type="RefSeq" id="XP_028317235.1">
    <property type="nucleotide sequence ID" value="XM_028461434.1"/>
</dbReference>
<evidence type="ECO:0000256" key="6">
    <source>
        <dbReference type="ARBA" id="ARBA00023242"/>
    </source>
</evidence>
<reference evidence="11" key="1">
    <citation type="submission" date="2020-06" db="EMBL/GenBank/DDBJ databases">
        <authorList>
            <consortium name="Wellcome Sanger Institute Data Sharing"/>
        </authorList>
    </citation>
    <scope>NUCLEOTIDE SEQUENCE [LARGE SCALE GENOMIC DNA]</scope>
</reference>
<dbReference type="Ensembl" id="ENSGWIT00000051212.1">
    <property type="protein sequence ID" value="ENSGWIP00000047328.1"/>
    <property type="gene ID" value="ENSGWIG00000023296.1"/>
</dbReference>
<reference evidence="11" key="3">
    <citation type="submission" date="2025-09" db="UniProtKB">
        <authorList>
            <consortium name="Ensembl"/>
        </authorList>
    </citation>
    <scope>IDENTIFICATION</scope>
</reference>
<comment type="similarity">
    <text evidence="2">Belongs to the eukaryotic RPA43 RNA polymerase subunit family.</text>
</comment>
<dbReference type="InterPro" id="IPR045113">
    <property type="entry name" value="Rpb7-like"/>
</dbReference>
<dbReference type="Gene3D" id="2.40.50.1060">
    <property type="match status" value="1"/>
</dbReference>
<feature type="region of interest" description="Disordered" evidence="8">
    <location>
        <begin position="221"/>
        <end position="356"/>
    </location>
</feature>
<dbReference type="OrthoDB" id="10250504at2759"/>
<dbReference type="PANTHER" id="PTHR12709">
    <property type="entry name" value="DNA-DIRECTED RNA POLYMERASE II, III"/>
    <property type="match status" value="1"/>
</dbReference>
<evidence type="ECO:0000256" key="5">
    <source>
        <dbReference type="ARBA" id="ARBA00023163"/>
    </source>
</evidence>
<dbReference type="InterPro" id="IPR041901">
    <property type="entry name" value="RNAP_I_Rpa43_N"/>
</dbReference>
<evidence type="ECO:0000256" key="1">
    <source>
        <dbReference type="ARBA" id="ARBA00004604"/>
    </source>
</evidence>
<dbReference type="Pfam" id="PF03876">
    <property type="entry name" value="SHS2_Rpb7-N"/>
    <property type="match status" value="1"/>
</dbReference>
<protein>
    <recommendedName>
        <fullName evidence="7">DNA-directed RNA polymerase subunit</fullName>
    </recommendedName>
</protein>
<evidence type="ECO:0000313" key="12">
    <source>
        <dbReference type="Proteomes" id="UP000694680"/>
    </source>
</evidence>
<comment type="function">
    <text evidence="7">DNA-dependent RNA polymerase which catalyzes the transcription of DNA into RNA using the four ribonucleoside triphosphates as substrates.</text>
</comment>
<evidence type="ECO:0000256" key="4">
    <source>
        <dbReference type="ARBA" id="ARBA00022553"/>
    </source>
</evidence>
<dbReference type="InterPro" id="IPR005576">
    <property type="entry name" value="Rpb7-like_N"/>
</dbReference>
<feature type="compositionally biased region" description="Polar residues" evidence="8">
    <location>
        <begin position="222"/>
        <end position="231"/>
    </location>
</feature>
<dbReference type="GO" id="GO:0006362">
    <property type="term" value="P:transcription elongation by RNA polymerase I"/>
    <property type="evidence" value="ECO:0007669"/>
    <property type="project" value="TreeGrafter"/>
</dbReference>
<name>A0A8C5NDK6_GOUWI</name>
<organism evidence="11 12">
    <name type="scientific">Gouania willdenowi</name>
    <name type="common">Blunt-snouted clingfish</name>
    <name type="synonym">Lepadogaster willdenowi</name>
    <dbReference type="NCBI Taxonomy" id="441366"/>
    <lineage>
        <taxon>Eukaryota</taxon>
        <taxon>Metazoa</taxon>
        <taxon>Chordata</taxon>
        <taxon>Craniata</taxon>
        <taxon>Vertebrata</taxon>
        <taxon>Euteleostomi</taxon>
        <taxon>Actinopterygii</taxon>
        <taxon>Neopterygii</taxon>
        <taxon>Teleostei</taxon>
        <taxon>Neoteleostei</taxon>
        <taxon>Acanthomorphata</taxon>
        <taxon>Ovalentaria</taxon>
        <taxon>Blenniimorphae</taxon>
        <taxon>Blenniiformes</taxon>
        <taxon>Gobiesocoidei</taxon>
        <taxon>Gobiesocidae</taxon>
        <taxon>Gobiesocinae</taxon>
        <taxon>Gouania</taxon>
    </lineage>
</organism>
<accession>A0A8C5NDK6</accession>
<evidence type="ECO:0000256" key="2">
    <source>
        <dbReference type="ARBA" id="ARBA00005930"/>
    </source>
</evidence>
<evidence type="ECO:0000256" key="7">
    <source>
        <dbReference type="RuleBase" id="RU369086"/>
    </source>
</evidence>
<dbReference type="GO" id="GO:0005736">
    <property type="term" value="C:RNA polymerase I complex"/>
    <property type="evidence" value="ECO:0007669"/>
    <property type="project" value="TreeGrafter"/>
</dbReference>
<sequence>MANLKHAEEESKHVDVCGETPAVQPPVPAASEPAALHDIVGAVPSFAAALELLSAPYSCLVMTAHRRHVALPPVYLRKKRTGIQEELEAELLRFSHRMNGVPLAYDNIKIVGQHGDIYDDSGYIHMDVEANFIVFKPTECQKLQGTVNKLGVNHVGCLVHGCFNASIPKPNIIPVETWRDAGPRIGTELEFEVTALDADSAGVLLIRGRLDHTRVQQMLALSESSESTVADDQTETQEAEPTPDPGRDDPEDAPKKKKKKKKDKVKEEETEISLPKENGTDETDSQEPSKKKKRKKEKREEEEIERSLTEIHGSDSSGYISDKSRKKRKHETDNDLSTSLSEDPEAIKPKKKKKRS</sequence>
<dbReference type="AlphaFoldDB" id="A0A8C5NDK6"/>
<feature type="compositionally biased region" description="Basic and acidic residues" evidence="8">
    <location>
        <begin position="245"/>
        <end position="254"/>
    </location>
</feature>
<keyword evidence="12" id="KW-1185">Reference proteome</keyword>